<sequence length="92" mass="10995">MNIIILDEAHNELLDAIDFYENKSFGLGLKLKDEIDKYVKWITQNYDSPRLRKGLYRRVNLNIFPYYVLKIVARFKAACYRSKVNFCVTSYF</sequence>
<organism evidence="1 2">
    <name type="scientific">Candidatus Magnetoglobus multicellularis str. Araruama</name>
    <dbReference type="NCBI Taxonomy" id="890399"/>
    <lineage>
        <taxon>Bacteria</taxon>
        <taxon>Pseudomonadati</taxon>
        <taxon>Thermodesulfobacteriota</taxon>
        <taxon>Desulfobacteria</taxon>
        <taxon>Desulfobacterales</taxon>
        <taxon>Desulfobacteraceae</taxon>
        <taxon>Candidatus Magnetoglobus</taxon>
    </lineage>
</organism>
<dbReference type="EMBL" id="ATBP01000198">
    <property type="protein sequence ID" value="ETR71975.1"/>
    <property type="molecule type" value="Genomic_DNA"/>
</dbReference>
<evidence type="ECO:0000313" key="1">
    <source>
        <dbReference type="EMBL" id="ETR71975.1"/>
    </source>
</evidence>
<reference evidence="2" key="1">
    <citation type="submission" date="2012-11" db="EMBL/GenBank/DDBJ databases">
        <authorList>
            <person name="Lucero-Rivera Y.E."/>
            <person name="Tovar-Ramirez D."/>
        </authorList>
    </citation>
    <scope>NUCLEOTIDE SEQUENCE [LARGE SCALE GENOMIC DNA]</scope>
    <source>
        <strain evidence="2">Araruama</strain>
    </source>
</reference>
<evidence type="ECO:0000313" key="2">
    <source>
        <dbReference type="Proteomes" id="UP000189670"/>
    </source>
</evidence>
<dbReference type="Proteomes" id="UP000189670">
    <property type="component" value="Unassembled WGS sequence"/>
</dbReference>
<dbReference type="AlphaFoldDB" id="A0A1V1PBA9"/>
<accession>A0A1V1PBA9</accession>
<comment type="caution">
    <text evidence="1">The sequence shown here is derived from an EMBL/GenBank/DDBJ whole genome shotgun (WGS) entry which is preliminary data.</text>
</comment>
<name>A0A1V1PBA9_9BACT</name>
<gene>
    <name evidence="1" type="ORF">OMM_07783</name>
</gene>
<protein>
    <submittedName>
        <fullName evidence="1">Uncharacterized protein</fullName>
    </submittedName>
</protein>
<proteinExistence type="predicted"/>